<evidence type="ECO:0000313" key="1">
    <source>
        <dbReference type="EMBL" id="TID20956.1"/>
    </source>
</evidence>
<reference evidence="1 2" key="1">
    <citation type="submission" date="2019-04" db="EMBL/GenBank/DDBJ databases">
        <title>High contiguity whole genome sequence and gene annotation resource for two Venturia nashicola isolates.</title>
        <authorList>
            <person name="Prokchorchik M."/>
            <person name="Won K."/>
            <person name="Lee Y."/>
            <person name="Choi E.D."/>
            <person name="Segonzac C."/>
            <person name="Sohn K.H."/>
        </authorList>
    </citation>
    <scope>NUCLEOTIDE SEQUENCE [LARGE SCALE GENOMIC DNA]</scope>
    <source>
        <strain evidence="1 2">PRI2</strain>
    </source>
</reference>
<dbReference type="Proteomes" id="UP000298493">
    <property type="component" value="Unassembled WGS sequence"/>
</dbReference>
<comment type="caution">
    <text evidence="1">The sequence shown here is derived from an EMBL/GenBank/DDBJ whole genome shotgun (WGS) entry which is preliminary data.</text>
</comment>
<organism evidence="1 2">
    <name type="scientific">Venturia nashicola</name>
    <dbReference type="NCBI Taxonomy" id="86259"/>
    <lineage>
        <taxon>Eukaryota</taxon>
        <taxon>Fungi</taxon>
        <taxon>Dikarya</taxon>
        <taxon>Ascomycota</taxon>
        <taxon>Pezizomycotina</taxon>
        <taxon>Dothideomycetes</taxon>
        <taxon>Pleosporomycetidae</taxon>
        <taxon>Venturiales</taxon>
        <taxon>Venturiaceae</taxon>
        <taxon>Venturia</taxon>
    </lineage>
</organism>
<evidence type="ECO:0000313" key="2">
    <source>
        <dbReference type="Proteomes" id="UP000298493"/>
    </source>
</evidence>
<keyword evidence="2" id="KW-1185">Reference proteome</keyword>
<accession>A0A4Z1P8D2</accession>
<sequence>MYQLHSIAYQYGKRREYNHIIGRITGLKLNTHLQHPLHANAQIIHGLPRSSFIPFTPYLESKYSDKRPKSSPDSDVHFLNIPVTSSFHFPFKYSTSSGTEVFSTSLSVVAHSSFCRSSI</sequence>
<dbReference type="EMBL" id="SNSC02000010">
    <property type="protein sequence ID" value="TID20956.1"/>
    <property type="molecule type" value="Genomic_DNA"/>
</dbReference>
<proteinExistence type="predicted"/>
<protein>
    <submittedName>
        <fullName evidence="1">Uncharacterized protein</fullName>
    </submittedName>
</protein>
<name>A0A4Z1P8D2_9PEZI</name>
<gene>
    <name evidence="1" type="ORF">E6O75_ATG05721</name>
</gene>
<dbReference type="AlphaFoldDB" id="A0A4Z1P8D2"/>